<evidence type="ECO:0000313" key="6">
    <source>
        <dbReference type="EMBL" id="TID28365.1"/>
    </source>
</evidence>
<accession>A0A4T0X0Y4</accession>
<feature type="transmembrane region" description="Helical" evidence="5">
    <location>
        <begin position="6"/>
        <end position="26"/>
    </location>
</feature>
<dbReference type="GO" id="GO:0016020">
    <property type="term" value="C:membrane"/>
    <property type="evidence" value="ECO:0007669"/>
    <property type="project" value="UniProtKB-SubCell"/>
</dbReference>
<evidence type="ECO:0000256" key="2">
    <source>
        <dbReference type="ARBA" id="ARBA00022692"/>
    </source>
</evidence>
<feature type="transmembrane region" description="Helical" evidence="5">
    <location>
        <begin position="42"/>
        <end position="61"/>
    </location>
</feature>
<gene>
    <name evidence="6" type="ORF">CANINC_002543</name>
</gene>
<evidence type="ECO:0000256" key="5">
    <source>
        <dbReference type="SAM" id="Phobius"/>
    </source>
</evidence>
<comment type="subcellular location">
    <subcellularLocation>
        <location evidence="1">Membrane</location>
        <topology evidence="1">Multi-pass membrane protein</topology>
    </subcellularLocation>
</comment>
<dbReference type="Gene3D" id="1.20.1280.290">
    <property type="match status" value="1"/>
</dbReference>
<protein>
    <submittedName>
        <fullName evidence="6">Uncharacterized protein</fullName>
    </submittedName>
</protein>
<proteinExistence type="predicted"/>
<organism evidence="6 7">
    <name type="scientific">Pichia inconspicua</name>
    <dbReference type="NCBI Taxonomy" id="52247"/>
    <lineage>
        <taxon>Eukaryota</taxon>
        <taxon>Fungi</taxon>
        <taxon>Dikarya</taxon>
        <taxon>Ascomycota</taxon>
        <taxon>Saccharomycotina</taxon>
        <taxon>Pichiomycetes</taxon>
        <taxon>Pichiales</taxon>
        <taxon>Pichiaceae</taxon>
        <taxon>Pichia</taxon>
    </lineage>
</organism>
<comment type="caution">
    <text evidence="6">The sequence shown here is derived from an EMBL/GenBank/DDBJ whole genome shotgun (WGS) entry which is preliminary data.</text>
</comment>
<evidence type="ECO:0000256" key="1">
    <source>
        <dbReference type="ARBA" id="ARBA00004141"/>
    </source>
</evidence>
<feature type="transmembrane region" description="Helical" evidence="5">
    <location>
        <begin position="143"/>
        <end position="162"/>
    </location>
</feature>
<feature type="transmembrane region" description="Helical" evidence="5">
    <location>
        <begin position="107"/>
        <end position="131"/>
    </location>
</feature>
<name>A0A4T0X0Y4_9ASCO</name>
<feature type="transmembrane region" description="Helical" evidence="5">
    <location>
        <begin position="73"/>
        <end position="95"/>
    </location>
</feature>
<evidence type="ECO:0000313" key="7">
    <source>
        <dbReference type="Proteomes" id="UP000307173"/>
    </source>
</evidence>
<keyword evidence="4 5" id="KW-0472">Membrane</keyword>
<sequence length="196" mass="22411">MLRLFNMFQIFIQAIGSILVLVLCVFTTRNSIRESRRELQKLTVNFYVFLFYVVANIALYWKLSANLQDGDMGILYLFADISGIVALILSVAQYIPQLYTTWHLKHAGTLSIPMLCIQAPGGMIWATSLYLQPEAQWSSVVPFYGASLLQTTLLLMCLYYNYKYPTQILEANAELRIAEENILNSRVNDEHSPLLQ</sequence>
<dbReference type="Pfam" id="PF04193">
    <property type="entry name" value="PQ-loop"/>
    <property type="match status" value="1"/>
</dbReference>
<keyword evidence="3 5" id="KW-1133">Transmembrane helix</keyword>
<evidence type="ECO:0000256" key="3">
    <source>
        <dbReference type="ARBA" id="ARBA00022989"/>
    </source>
</evidence>
<dbReference type="Proteomes" id="UP000307173">
    <property type="component" value="Unassembled WGS sequence"/>
</dbReference>
<keyword evidence="7" id="KW-1185">Reference proteome</keyword>
<dbReference type="EMBL" id="SELW01000405">
    <property type="protein sequence ID" value="TID28365.1"/>
    <property type="molecule type" value="Genomic_DNA"/>
</dbReference>
<dbReference type="InterPro" id="IPR006603">
    <property type="entry name" value="PQ-loop_rpt"/>
</dbReference>
<dbReference type="AlphaFoldDB" id="A0A4T0X0Y4"/>
<keyword evidence="2 5" id="KW-0812">Transmembrane</keyword>
<reference evidence="6 7" key="1">
    <citation type="journal article" date="2019" name="Front. Genet.">
        <title>Whole-Genome Sequencing of the Opportunistic Yeast Pathogen Candida inconspicua Uncovers Its Hybrid Origin.</title>
        <authorList>
            <person name="Mixao V."/>
            <person name="Hansen A.P."/>
            <person name="Saus E."/>
            <person name="Boekhout T."/>
            <person name="Lass-Florl C."/>
            <person name="Gabaldon T."/>
        </authorList>
    </citation>
    <scope>NUCLEOTIDE SEQUENCE [LARGE SCALE GENOMIC DNA]</scope>
    <source>
        <strain evidence="6 7">CBS 180</strain>
    </source>
</reference>
<dbReference type="OrthoDB" id="19344at2759"/>
<evidence type="ECO:0000256" key="4">
    <source>
        <dbReference type="ARBA" id="ARBA00023136"/>
    </source>
</evidence>